<sequence length="82" mass="8966">MKDLLPSTPLLVSSRPMLQRGTGNDSVGSQVRPLEMTTSQERILMAAHSIELDGFGFRFGGYRYDCLSDAVHASMDEGKGCE</sequence>
<dbReference type="Proteomes" id="UP000715965">
    <property type="component" value="Unassembled WGS sequence"/>
</dbReference>
<keyword evidence="3" id="KW-1185">Reference proteome</keyword>
<feature type="region of interest" description="Disordered" evidence="1">
    <location>
        <begin position="1"/>
        <end position="32"/>
    </location>
</feature>
<dbReference type="RefSeq" id="WP_193782041.1">
    <property type="nucleotide sequence ID" value="NZ_JADDOJ010000103.1"/>
</dbReference>
<comment type="caution">
    <text evidence="2">The sequence shown here is derived from an EMBL/GenBank/DDBJ whole genome shotgun (WGS) entry which is preliminary data.</text>
</comment>
<protein>
    <submittedName>
        <fullName evidence="2">Uncharacterized protein</fullName>
    </submittedName>
</protein>
<evidence type="ECO:0000313" key="2">
    <source>
        <dbReference type="EMBL" id="MBE7942489.1"/>
    </source>
</evidence>
<proteinExistence type="predicted"/>
<evidence type="ECO:0000313" key="3">
    <source>
        <dbReference type="Proteomes" id="UP000715965"/>
    </source>
</evidence>
<reference evidence="2 3" key="1">
    <citation type="submission" date="2020-10" db="EMBL/GenBank/DDBJ databases">
        <title>Draft genome of Ramlibacter aquaticus LMG 30558.</title>
        <authorList>
            <person name="Props R."/>
        </authorList>
    </citation>
    <scope>NUCLEOTIDE SEQUENCE [LARGE SCALE GENOMIC DNA]</scope>
    <source>
        <strain evidence="2 3">LMG 30558</strain>
    </source>
</reference>
<organism evidence="2 3">
    <name type="scientific">Ramlibacter aquaticus</name>
    <dbReference type="NCBI Taxonomy" id="2780094"/>
    <lineage>
        <taxon>Bacteria</taxon>
        <taxon>Pseudomonadati</taxon>
        <taxon>Pseudomonadota</taxon>
        <taxon>Betaproteobacteria</taxon>
        <taxon>Burkholderiales</taxon>
        <taxon>Comamonadaceae</taxon>
        <taxon>Ramlibacter</taxon>
    </lineage>
</organism>
<accession>A0ABR9SJE6</accession>
<dbReference type="EMBL" id="JADDOJ010000103">
    <property type="protein sequence ID" value="MBE7942489.1"/>
    <property type="molecule type" value="Genomic_DNA"/>
</dbReference>
<gene>
    <name evidence="2" type="ORF">IM725_18130</name>
</gene>
<evidence type="ECO:0000256" key="1">
    <source>
        <dbReference type="SAM" id="MobiDB-lite"/>
    </source>
</evidence>
<name>A0ABR9SJE6_9BURK</name>